<dbReference type="AlphaFoldDB" id="A0A7K9BM73"/>
<dbReference type="SUPFAM" id="SSF53448">
    <property type="entry name" value="Nucleotide-diphospho-sugar transferases"/>
    <property type="match status" value="1"/>
</dbReference>
<keyword evidence="3" id="KW-0548">Nucleotidyltransferase</keyword>
<keyword evidence="5" id="KW-1185">Reference proteome</keyword>
<dbReference type="PANTHER" id="PTHR11952:SF6">
    <property type="entry name" value="UDP-N-ACETYLHEXOSAMINE PYROPHOSPHORYLASE-LIKE PROTEIN 1"/>
    <property type="match status" value="1"/>
</dbReference>
<dbReference type="Pfam" id="PF01704">
    <property type="entry name" value="UDPGP"/>
    <property type="match status" value="1"/>
</dbReference>
<comment type="caution">
    <text evidence="4">The sequence shown here is derived from an EMBL/GenBank/DDBJ whole genome shotgun (WGS) entry which is preliminary data.</text>
</comment>
<name>A0A7K9BM73_9PICI</name>
<evidence type="ECO:0000256" key="1">
    <source>
        <dbReference type="ARBA" id="ARBA00010401"/>
    </source>
</evidence>
<feature type="non-terminal residue" evidence="4">
    <location>
        <position position="358"/>
    </location>
</feature>
<evidence type="ECO:0000256" key="3">
    <source>
        <dbReference type="ARBA" id="ARBA00022695"/>
    </source>
</evidence>
<gene>
    <name evidence="4" type="primary">Uap1l1</name>
    <name evidence="4" type="ORF">PSIHAE_R08600</name>
</gene>
<dbReference type="EMBL" id="VWZI01001216">
    <property type="protein sequence ID" value="NXG41226.1"/>
    <property type="molecule type" value="Genomic_DNA"/>
</dbReference>
<dbReference type="InterPro" id="IPR029044">
    <property type="entry name" value="Nucleotide-diphossugar_trans"/>
</dbReference>
<evidence type="ECO:0000313" key="4">
    <source>
        <dbReference type="EMBL" id="NXG41226.1"/>
    </source>
</evidence>
<dbReference type="Proteomes" id="UP000574528">
    <property type="component" value="Unassembled WGS sequence"/>
</dbReference>
<accession>A0A7K9BM73</accession>
<reference evidence="4 5" key="1">
    <citation type="submission" date="2019-09" db="EMBL/GenBank/DDBJ databases">
        <title>Bird 10,000 Genomes (B10K) Project - Family phase.</title>
        <authorList>
            <person name="Zhang G."/>
        </authorList>
    </citation>
    <scope>NUCLEOTIDE SEQUENCE [LARGE SCALE GENOMIC DNA]</scope>
    <source>
        <strain evidence="4">B10K-DU-001-24</strain>
        <tissue evidence="4">Muscle</tissue>
    </source>
</reference>
<evidence type="ECO:0000313" key="5">
    <source>
        <dbReference type="Proteomes" id="UP000574528"/>
    </source>
</evidence>
<dbReference type="OrthoDB" id="532420at2759"/>
<dbReference type="GO" id="GO:0003977">
    <property type="term" value="F:UDP-N-acetylglucosamine diphosphorylase activity"/>
    <property type="evidence" value="ECO:0007669"/>
    <property type="project" value="TreeGrafter"/>
</dbReference>
<proteinExistence type="inferred from homology"/>
<organism evidence="4 5">
    <name type="scientific">Psilopogon haemacephalus</name>
    <name type="common">coppersmith barbet</name>
    <dbReference type="NCBI Taxonomy" id="2585815"/>
    <lineage>
        <taxon>Eukaryota</taxon>
        <taxon>Metazoa</taxon>
        <taxon>Chordata</taxon>
        <taxon>Craniata</taxon>
        <taxon>Vertebrata</taxon>
        <taxon>Euteleostomi</taxon>
        <taxon>Archelosauria</taxon>
        <taxon>Archosauria</taxon>
        <taxon>Dinosauria</taxon>
        <taxon>Saurischia</taxon>
        <taxon>Theropoda</taxon>
        <taxon>Coelurosauria</taxon>
        <taxon>Aves</taxon>
        <taxon>Neognathae</taxon>
        <taxon>Neoaves</taxon>
        <taxon>Telluraves</taxon>
        <taxon>Coraciimorphae</taxon>
        <taxon>Piciformes</taxon>
        <taxon>Megalaimidae</taxon>
        <taxon>Psilopogon</taxon>
    </lineage>
</organism>
<keyword evidence="2" id="KW-0808">Transferase</keyword>
<dbReference type="FunFam" id="3.90.550.10:FF:000043">
    <property type="entry name" value="UDP-N-acetylhexosamine pyrophosphorylase isoform X2"/>
    <property type="match status" value="1"/>
</dbReference>
<dbReference type="InterPro" id="IPR039741">
    <property type="entry name" value="UDP-sugar_pyrophosphorylase"/>
</dbReference>
<dbReference type="CDD" id="cd04193">
    <property type="entry name" value="UDPGlcNAc_PPase"/>
    <property type="match status" value="1"/>
</dbReference>
<dbReference type="Gene3D" id="3.90.550.10">
    <property type="entry name" value="Spore Coat Polysaccharide Biosynthesis Protein SpsA, Chain A"/>
    <property type="match status" value="1"/>
</dbReference>
<dbReference type="GO" id="GO:0006048">
    <property type="term" value="P:UDP-N-acetylglucosamine biosynthetic process"/>
    <property type="evidence" value="ECO:0007669"/>
    <property type="project" value="TreeGrafter"/>
</dbReference>
<feature type="non-terminal residue" evidence="4">
    <location>
        <position position="1"/>
    </location>
</feature>
<dbReference type="InterPro" id="IPR002618">
    <property type="entry name" value="UDPGP_fam"/>
</dbReference>
<comment type="similarity">
    <text evidence="1">Belongs to the UDPGP type 1 family.</text>
</comment>
<dbReference type="PANTHER" id="PTHR11952">
    <property type="entry name" value="UDP- GLUCOSE PYROPHOSPHORYLASE"/>
    <property type="match status" value="1"/>
</dbReference>
<evidence type="ECO:0000256" key="2">
    <source>
        <dbReference type="ARBA" id="ARBA00022679"/>
    </source>
</evidence>
<protein>
    <submittedName>
        <fullName evidence="4">UAP1L protein</fullName>
    </submittedName>
</protein>
<sequence length="358" mass="40364">GLYQISQNKVAVLLLAGGQGTRLGVSYPKGMYDVGLPSHKSLYQLQAERIRRVQQLAAQRHHCHCTVPWYIMTSEFTLGPTEEFFVQHDYFHLERANVVMFEQRMLPAVTFDGKAILEEKGKLAMAPDGNGGLYRALVDSRVLEDMRRRGVQYLHVYCVDNILVKMADPVFIGFCVSRGADCGAKVVQKAYPSEPVGVVCSVDGVYQVVEYSEISPETAQQQGPDGNLLYSTGNICNHFFTLDFLEMVAHKYEPQLRHHVAIKKVPYIDQEGNLVKPLKPNGIKLEKFVFDVFQFSKNFVAFEVVREEEFSPLKNAEAAEKDTPGTARQALLAQHYRWALRAGATFLDEKGCRIPEKL</sequence>